<organism evidence="2">
    <name type="scientific">uncultured marine group II/III euryarchaeote KM3_100_H05</name>
    <dbReference type="NCBI Taxonomy" id="1457842"/>
    <lineage>
        <taxon>Archaea</taxon>
        <taxon>Methanobacteriati</taxon>
        <taxon>Methanobacteriota</taxon>
        <taxon>environmental samples</taxon>
    </lineage>
</organism>
<protein>
    <submittedName>
        <fullName evidence="2">Non-ribosomal peptide synthetase modules family protein</fullName>
    </submittedName>
</protein>
<evidence type="ECO:0000313" key="2">
    <source>
        <dbReference type="EMBL" id="AIE98884.1"/>
    </source>
</evidence>
<keyword evidence="1" id="KW-0472">Membrane</keyword>
<feature type="transmembrane region" description="Helical" evidence="1">
    <location>
        <begin position="6"/>
        <end position="34"/>
    </location>
</feature>
<keyword evidence="1" id="KW-1133">Transmembrane helix</keyword>
<proteinExistence type="predicted"/>
<dbReference type="PANTHER" id="PTHR43300">
    <property type="entry name" value="ACETYLTRANSFERASE"/>
    <property type="match status" value="1"/>
</dbReference>
<dbReference type="SUPFAM" id="SSF51161">
    <property type="entry name" value="Trimeric LpxA-like enzymes"/>
    <property type="match status" value="1"/>
</dbReference>
<reference evidence="2" key="1">
    <citation type="journal article" date="2014" name="Genome Biol. Evol.">
        <title>Pangenome evidence for extensive interdomain horizontal transfer affecting lineage core and shell genes in uncultured planktonic thaumarchaeota and euryarchaeota.</title>
        <authorList>
            <person name="Deschamps P."/>
            <person name="Zivanovic Y."/>
            <person name="Moreira D."/>
            <person name="Rodriguez-Valera F."/>
            <person name="Lopez-Garcia P."/>
        </authorList>
    </citation>
    <scope>NUCLEOTIDE SEQUENCE</scope>
</reference>
<accession>A0A075G629</accession>
<feature type="transmembrane region" description="Helical" evidence="1">
    <location>
        <begin position="46"/>
        <end position="79"/>
    </location>
</feature>
<dbReference type="InterPro" id="IPR011004">
    <property type="entry name" value="Trimer_LpxA-like_sf"/>
</dbReference>
<dbReference type="PANTHER" id="PTHR43300:SF11">
    <property type="entry name" value="ACETYLTRANSFERASE RV3034C-RELATED"/>
    <property type="match status" value="1"/>
</dbReference>
<name>A0A075G629_9EURY</name>
<evidence type="ECO:0000256" key="1">
    <source>
        <dbReference type="SAM" id="Phobius"/>
    </source>
</evidence>
<dbReference type="InterPro" id="IPR001451">
    <property type="entry name" value="Hexapep"/>
</dbReference>
<dbReference type="EMBL" id="KF900547">
    <property type="protein sequence ID" value="AIE98884.1"/>
    <property type="molecule type" value="Genomic_DNA"/>
</dbReference>
<dbReference type="Pfam" id="PF00132">
    <property type="entry name" value="Hexapep"/>
    <property type="match status" value="1"/>
</dbReference>
<dbReference type="InterPro" id="IPR050179">
    <property type="entry name" value="Trans_hexapeptide_repeat"/>
</dbReference>
<dbReference type="Gene3D" id="2.160.10.10">
    <property type="entry name" value="Hexapeptide repeat proteins"/>
    <property type="match status" value="1"/>
</dbReference>
<keyword evidence="1" id="KW-0812">Transmembrane</keyword>
<sequence length="240" mass="25420">MRGFHLIQNVLSVLVMLFIAVIWGISAAPGYLIVMWIRDRVVGEGLLMEAVGTGIGLGLGYLCWGICMVLLCGLLGGLLRPRFDEGRVPLESFTTIQWAWSMIFHRSALLFLWVLVPSFLGNVYYRLMGAKIGKGAQLNTDNINDAGMVTLGAGVVMGGHATINAHLTEKGELVLSPVKVGDGALLGSGSIVQPGCVIGEGAVIASRAVVPKWTNIPPGEVWGGIPAKCIRLADGTKPGD</sequence>
<feature type="transmembrane region" description="Helical" evidence="1">
    <location>
        <begin position="99"/>
        <end position="125"/>
    </location>
</feature>
<dbReference type="AlphaFoldDB" id="A0A075G629"/>